<keyword evidence="1" id="KW-0812">Transmembrane</keyword>
<feature type="transmembrane region" description="Helical" evidence="1">
    <location>
        <begin position="6"/>
        <end position="31"/>
    </location>
</feature>
<dbReference type="EMBL" id="CP000474">
    <property type="protein sequence ID" value="ABM09626.1"/>
    <property type="molecule type" value="Genomic_DNA"/>
</dbReference>
<dbReference type="HOGENOM" id="CLU_3164035_0_0_11"/>
<protein>
    <submittedName>
        <fullName evidence="2">Uncharacterized protein</fullName>
    </submittedName>
</protein>
<evidence type="ECO:0000313" key="2">
    <source>
        <dbReference type="EMBL" id="ABM09626.1"/>
    </source>
</evidence>
<keyword evidence="3" id="KW-1185">Reference proteome</keyword>
<dbReference type="Proteomes" id="UP000000637">
    <property type="component" value="Chromosome"/>
</dbReference>
<name>A1RAT2_PAEAT</name>
<keyword evidence="1" id="KW-1133">Transmembrane helix</keyword>
<dbReference type="RefSeq" id="WP_011776270.1">
    <property type="nucleotide sequence ID" value="NC_008711.1"/>
</dbReference>
<proteinExistence type="predicted"/>
<reference evidence="2 3" key="1">
    <citation type="journal article" date="2006" name="PLoS Genet.">
        <title>Secrets of soil survival revealed by the genome sequence of Arthrobacter aurescens TC1.</title>
        <authorList>
            <person name="Mongodin E.F."/>
            <person name="Shapir N."/>
            <person name="Daugherty S.C."/>
            <person name="DeBoy R.T."/>
            <person name="Emerson J.B."/>
            <person name="Shvartzbeyn A."/>
            <person name="Radune D."/>
            <person name="Vamathevan J."/>
            <person name="Riggs F."/>
            <person name="Grinberg V."/>
            <person name="Khouri H."/>
            <person name="Wackett L.P."/>
            <person name="Nelson K.E."/>
            <person name="Sadowsky M.J."/>
        </authorList>
    </citation>
    <scope>NUCLEOTIDE SEQUENCE [LARGE SCALE GENOMIC DNA]</scope>
    <source>
        <strain evidence="2 3">TC1</strain>
    </source>
</reference>
<evidence type="ECO:0000313" key="3">
    <source>
        <dbReference type="Proteomes" id="UP000000637"/>
    </source>
</evidence>
<gene>
    <name evidence="2" type="ordered locus">AAur_3657</name>
</gene>
<sequence length="47" mass="5317">MFSFVGILYSVVTVAVAALVIYALVLAIIFLRLRIRELKRGQEPPLR</sequence>
<accession>A1RAT2</accession>
<dbReference type="KEGG" id="aau:AAur_3657"/>
<dbReference type="STRING" id="290340.AAur_3657"/>
<evidence type="ECO:0000256" key="1">
    <source>
        <dbReference type="SAM" id="Phobius"/>
    </source>
</evidence>
<keyword evidence="1" id="KW-0472">Membrane</keyword>
<organism evidence="2 3">
    <name type="scientific">Paenarthrobacter aurescens (strain TC1)</name>
    <dbReference type="NCBI Taxonomy" id="290340"/>
    <lineage>
        <taxon>Bacteria</taxon>
        <taxon>Bacillati</taxon>
        <taxon>Actinomycetota</taxon>
        <taxon>Actinomycetes</taxon>
        <taxon>Micrococcales</taxon>
        <taxon>Micrococcaceae</taxon>
        <taxon>Paenarthrobacter</taxon>
    </lineage>
</organism>
<dbReference type="AlphaFoldDB" id="A1RAT2"/>